<evidence type="ECO:0000256" key="3">
    <source>
        <dbReference type="PROSITE-ProRule" id="PRU00333"/>
    </source>
</evidence>
<feature type="binding site" evidence="3">
    <location>
        <position position="297"/>
    </location>
    <ligand>
        <name>Zn(2+)</name>
        <dbReference type="ChEBI" id="CHEBI:29105"/>
    </ligand>
</feature>
<comment type="cofactor">
    <cofactor evidence="3">
        <name>Zn(2+)</name>
        <dbReference type="ChEBI" id="CHEBI:29105"/>
    </cofactor>
</comment>
<organism evidence="5 6">
    <name type="scientific">Sedimentitalea todarodis</name>
    <dbReference type="NCBI Taxonomy" id="1631240"/>
    <lineage>
        <taxon>Bacteria</taxon>
        <taxon>Pseudomonadati</taxon>
        <taxon>Pseudomonadota</taxon>
        <taxon>Alphaproteobacteria</taxon>
        <taxon>Rhodobacterales</taxon>
        <taxon>Paracoccaceae</taxon>
        <taxon>Sedimentitalea</taxon>
    </lineage>
</organism>
<name>A0ABU3VLP6_9RHOB</name>
<accession>A0ABU3VLP6</accession>
<evidence type="ECO:0000256" key="1">
    <source>
        <dbReference type="ARBA" id="ARBA00022603"/>
    </source>
</evidence>
<dbReference type="PROSITE" id="PS50970">
    <property type="entry name" value="HCY"/>
    <property type="match status" value="1"/>
</dbReference>
<feature type="domain" description="Hcy-binding" evidence="4">
    <location>
        <begin position="5"/>
        <end position="311"/>
    </location>
</feature>
<dbReference type="RefSeq" id="WP_316782760.1">
    <property type="nucleotide sequence ID" value="NZ_JASMWN010000046.1"/>
</dbReference>
<dbReference type="InterPro" id="IPR036589">
    <property type="entry name" value="HCY_dom_sf"/>
</dbReference>
<keyword evidence="2 3" id="KW-0808">Transferase</keyword>
<dbReference type="SUPFAM" id="SSF82282">
    <property type="entry name" value="Homocysteine S-methyltransferase"/>
    <property type="match status" value="1"/>
</dbReference>
<evidence type="ECO:0000256" key="2">
    <source>
        <dbReference type="ARBA" id="ARBA00022679"/>
    </source>
</evidence>
<keyword evidence="3" id="KW-0479">Metal-binding</keyword>
<evidence type="ECO:0000259" key="4">
    <source>
        <dbReference type="PROSITE" id="PS50970"/>
    </source>
</evidence>
<evidence type="ECO:0000313" key="6">
    <source>
        <dbReference type="Proteomes" id="UP001255416"/>
    </source>
</evidence>
<evidence type="ECO:0000313" key="5">
    <source>
        <dbReference type="EMBL" id="MDU9007100.1"/>
    </source>
</evidence>
<feature type="binding site" evidence="3">
    <location>
        <position position="296"/>
    </location>
    <ligand>
        <name>Zn(2+)</name>
        <dbReference type="ChEBI" id="CHEBI:29105"/>
    </ligand>
</feature>
<dbReference type="Proteomes" id="UP001255416">
    <property type="component" value="Unassembled WGS sequence"/>
</dbReference>
<dbReference type="EMBL" id="JASMWN010000046">
    <property type="protein sequence ID" value="MDU9007100.1"/>
    <property type="molecule type" value="Genomic_DNA"/>
</dbReference>
<dbReference type="Pfam" id="PF02574">
    <property type="entry name" value="S-methyl_trans"/>
    <property type="match status" value="1"/>
</dbReference>
<comment type="caution">
    <text evidence="5">The sequence shown here is derived from an EMBL/GenBank/DDBJ whole genome shotgun (WGS) entry which is preliminary data.</text>
</comment>
<dbReference type="PANTHER" id="PTHR11103:SF18">
    <property type="entry name" value="SLR1189 PROTEIN"/>
    <property type="match status" value="1"/>
</dbReference>
<keyword evidence="3" id="KW-0862">Zinc</keyword>
<proteinExistence type="predicted"/>
<keyword evidence="1 3" id="KW-0489">Methyltransferase</keyword>
<sequence>MTDPIRNKLPHQTNQMFLTDAGFETSMLFHKGFDMPYFAFFPMLRTAEGRAAMKEYFAPFMETARQHDAGYILDTNTWRSNPDWATLLGHDRDDLAAINREAVEFAKELRSEFGGDMNVLINGVIGPRGDGYDPSTIMTAHEAEEYHGVQIGIFADNTVDLVSAITMTNIPEAVGIARAAGDRGLPCVISFTLETDGRLPTGQTLANAIVAVDAACTQKPAYYMINCAHPDHFSAMLEQGGEWANRIHGLRANASRMSHAELDECEELDDGNPHELGQQYAELTRLLPKLNVFGGCCGTDHRHVAQICEAVHPAVSILAE</sequence>
<protein>
    <submittedName>
        <fullName evidence="5">Homocysteine S-methyltransferase family protein</fullName>
    </submittedName>
</protein>
<keyword evidence="6" id="KW-1185">Reference proteome</keyword>
<dbReference type="Gene3D" id="3.20.20.330">
    <property type="entry name" value="Homocysteine-binding-like domain"/>
    <property type="match status" value="1"/>
</dbReference>
<feature type="binding site" evidence="3">
    <location>
        <position position="227"/>
    </location>
    <ligand>
        <name>Zn(2+)</name>
        <dbReference type="ChEBI" id="CHEBI:29105"/>
    </ligand>
</feature>
<reference evidence="6" key="1">
    <citation type="submission" date="2023-05" db="EMBL/GenBank/DDBJ databases">
        <title>Sedimentitalea sp. nov. JM2-8.</title>
        <authorList>
            <person name="Huang J."/>
        </authorList>
    </citation>
    <scope>NUCLEOTIDE SEQUENCE [LARGE SCALE GENOMIC DNA]</scope>
    <source>
        <strain evidence="6">KHS03</strain>
    </source>
</reference>
<dbReference type="PANTHER" id="PTHR11103">
    <property type="entry name" value="SLR1189 PROTEIN"/>
    <property type="match status" value="1"/>
</dbReference>
<dbReference type="InterPro" id="IPR003726">
    <property type="entry name" value="HCY_dom"/>
</dbReference>
<gene>
    <name evidence="5" type="ORF">QO231_25090</name>
</gene>